<dbReference type="CDD" id="cd00229">
    <property type="entry name" value="SGNH_hydrolase"/>
    <property type="match status" value="1"/>
</dbReference>
<dbReference type="InterPro" id="IPR002656">
    <property type="entry name" value="Acyl_transf_3_dom"/>
</dbReference>
<dbReference type="GO" id="GO:0009103">
    <property type="term" value="P:lipopolysaccharide biosynthetic process"/>
    <property type="evidence" value="ECO:0007669"/>
    <property type="project" value="TreeGrafter"/>
</dbReference>
<dbReference type="InterPro" id="IPR036514">
    <property type="entry name" value="SGNH_hydro_sf"/>
</dbReference>
<dbReference type="PANTHER" id="PTHR23028">
    <property type="entry name" value="ACETYLTRANSFERASE"/>
    <property type="match status" value="1"/>
</dbReference>
<evidence type="ECO:0000256" key="6">
    <source>
        <dbReference type="ARBA" id="ARBA00023136"/>
    </source>
</evidence>
<keyword evidence="7 10" id="KW-0012">Acyltransferase</keyword>
<accession>A0A936NDD7</accession>
<comment type="subcellular location">
    <subcellularLocation>
        <location evidence="1">Cell membrane</location>
        <topology evidence="1">Multi-pass membrane protein</topology>
    </subcellularLocation>
</comment>
<keyword evidence="4 8" id="KW-0812">Transmembrane</keyword>
<sequence length="656" mass="69571">MSATDTTAHAASSAAAARPALGYLPSLDGLRGIAVAAVVAYHLDFGWAQGGYLGVSLFFTLSGYLISRLMMGEVERTGRVAVGAFWRRRIKRLAPASMVTLTSIVALEHLDPSIWSTTGFRSSMFGALFHVANWEALISGTGYFDLLGVASPVRHYWSLAIEEQFYLVFPLVVLVLIGSQRKRIDRLVPLAIVGIAISTVLTLLLSSNPERVYLGTDTRMAEILFGVLFGALHHRLGDRLGRRAASLALPALAIFILAVITLPASSPIISHGGLIVGGGIWAVLIVGVAHAGPTSRVGLAGTLAAEPLPYLGRISYALYLTHWPILQVLSQGRLGTGRLATVVIQVGVSVAVASAITFWIERPIRTWRPKITATVPLAWLTATTVVAGLILLPLPSSEASAEDLGAPLVTVPRGAPVQGAADVDFGDTVAEFGDSVGFTTFFVSDGWLQENVGVKVVGHAALGCGTMTDIDLQVAPGQPRLKPPPGCLDAAGMAELIAEDTPDVVLYMSLGIDLYDHEIDGEWTSLADPAFQQRYTEVLSAKLDALESGGATVLIGNVPPTQPIDANGVRVGKDFPERVRVLNDIIAREANERVGTVVLDYAGAVELAEQTVDLRPDGVHPNPELGSGWVDAYFGPIIIDAQSRALEEQATDDPAL</sequence>
<reference evidence="10 11" key="1">
    <citation type="submission" date="2020-10" db="EMBL/GenBank/DDBJ databases">
        <title>Connecting structure to function with the recovery of over 1000 high-quality activated sludge metagenome-assembled genomes encoding full-length rRNA genes using long-read sequencing.</title>
        <authorList>
            <person name="Singleton C.M."/>
            <person name="Petriglieri F."/>
            <person name="Kristensen J.M."/>
            <person name="Kirkegaard R.H."/>
            <person name="Michaelsen T.Y."/>
            <person name="Andersen M.H."/>
            <person name="Karst S.M."/>
            <person name="Dueholm M.S."/>
            <person name="Nielsen P.H."/>
            <person name="Albertsen M."/>
        </authorList>
    </citation>
    <scope>NUCLEOTIDE SEQUENCE [LARGE SCALE GENOMIC DNA]</scope>
    <source>
        <strain evidence="10">Lyne_18-Q3-R50-59_MAXAC.006</strain>
    </source>
</reference>
<feature type="transmembrane region" description="Helical" evidence="8">
    <location>
        <begin position="51"/>
        <end position="71"/>
    </location>
</feature>
<feature type="transmembrane region" description="Helical" evidence="8">
    <location>
        <begin position="156"/>
        <end position="178"/>
    </location>
</feature>
<feature type="transmembrane region" description="Helical" evidence="8">
    <location>
        <begin position="297"/>
        <end position="319"/>
    </location>
</feature>
<keyword evidence="3" id="KW-0808">Transferase</keyword>
<protein>
    <submittedName>
        <fullName evidence="10">Acyltransferase family protein</fullName>
    </submittedName>
</protein>
<evidence type="ECO:0000256" key="8">
    <source>
        <dbReference type="SAM" id="Phobius"/>
    </source>
</evidence>
<feature type="transmembrane region" description="Helical" evidence="8">
    <location>
        <begin position="187"/>
        <end position="206"/>
    </location>
</feature>
<evidence type="ECO:0000256" key="2">
    <source>
        <dbReference type="ARBA" id="ARBA00022475"/>
    </source>
</evidence>
<feature type="transmembrane region" description="Helical" evidence="8">
    <location>
        <begin position="212"/>
        <end position="232"/>
    </location>
</feature>
<feature type="domain" description="Acyltransferase 3" evidence="9">
    <location>
        <begin position="25"/>
        <end position="356"/>
    </location>
</feature>
<evidence type="ECO:0000313" key="11">
    <source>
        <dbReference type="Proteomes" id="UP000727993"/>
    </source>
</evidence>
<evidence type="ECO:0000259" key="9">
    <source>
        <dbReference type="Pfam" id="PF01757"/>
    </source>
</evidence>
<feature type="transmembrane region" description="Helical" evidence="8">
    <location>
        <begin position="244"/>
        <end position="262"/>
    </location>
</feature>
<dbReference type="GO" id="GO:0016747">
    <property type="term" value="F:acyltransferase activity, transferring groups other than amino-acyl groups"/>
    <property type="evidence" value="ECO:0007669"/>
    <property type="project" value="InterPro"/>
</dbReference>
<dbReference type="EMBL" id="JADJZA010000008">
    <property type="protein sequence ID" value="MBK9298250.1"/>
    <property type="molecule type" value="Genomic_DNA"/>
</dbReference>
<evidence type="ECO:0000256" key="1">
    <source>
        <dbReference type="ARBA" id="ARBA00004651"/>
    </source>
</evidence>
<dbReference type="AlphaFoldDB" id="A0A936NDD7"/>
<feature type="transmembrane region" description="Helical" evidence="8">
    <location>
        <begin position="372"/>
        <end position="394"/>
    </location>
</feature>
<evidence type="ECO:0000256" key="5">
    <source>
        <dbReference type="ARBA" id="ARBA00022989"/>
    </source>
</evidence>
<dbReference type="SUPFAM" id="SSF52266">
    <property type="entry name" value="SGNH hydrolase"/>
    <property type="match status" value="1"/>
</dbReference>
<keyword evidence="5 8" id="KW-1133">Transmembrane helix</keyword>
<dbReference type="GO" id="GO:0005886">
    <property type="term" value="C:plasma membrane"/>
    <property type="evidence" value="ECO:0007669"/>
    <property type="project" value="UniProtKB-SubCell"/>
</dbReference>
<dbReference type="InterPro" id="IPR050879">
    <property type="entry name" value="Acyltransferase_3"/>
</dbReference>
<keyword evidence="2" id="KW-1003">Cell membrane</keyword>
<feature type="transmembrane region" description="Helical" evidence="8">
    <location>
        <begin position="268"/>
        <end position="290"/>
    </location>
</feature>
<dbReference type="Pfam" id="PF01757">
    <property type="entry name" value="Acyl_transf_3"/>
    <property type="match status" value="1"/>
</dbReference>
<dbReference type="PANTHER" id="PTHR23028:SF53">
    <property type="entry name" value="ACYL_TRANSF_3 DOMAIN-CONTAINING PROTEIN"/>
    <property type="match status" value="1"/>
</dbReference>
<comment type="caution">
    <text evidence="10">The sequence shown here is derived from an EMBL/GenBank/DDBJ whole genome shotgun (WGS) entry which is preliminary data.</text>
</comment>
<dbReference type="Gene3D" id="3.40.50.1110">
    <property type="entry name" value="SGNH hydrolase"/>
    <property type="match status" value="1"/>
</dbReference>
<feature type="transmembrane region" description="Helical" evidence="8">
    <location>
        <begin position="339"/>
        <end position="360"/>
    </location>
</feature>
<name>A0A936NDD7_9ACTN</name>
<dbReference type="Proteomes" id="UP000727993">
    <property type="component" value="Unassembled WGS sequence"/>
</dbReference>
<evidence type="ECO:0000313" key="10">
    <source>
        <dbReference type="EMBL" id="MBK9298250.1"/>
    </source>
</evidence>
<keyword evidence="6 8" id="KW-0472">Membrane</keyword>
<evidence type="ECO:0000256" key="3">
    <source>
        <dbReference type="ARBA" id="ARBA00022679"/>
    </source>
</evidence>
<evidence type="ECO:0000256" key="4">
    <source>
        <dbReference type="ARBA" id="ARBA00022692"/>
    </source>
</evidence>
<organism evidence="10 11">
    <name type="scientific">Candidatus Neomicrothrix subdominans</name>
    <dbReference type="NCBI Taxonomy" id="2954438"/>
    <lineage>
        <taxon>Bacteria</taxon>
        <taxon>Bacillati</taxon>
        <taxon>Actinomycetota</taxon>
        <taxon>Acidimicrobiia</taxon>
        <taxon>Acidimicrobiales</taxon>
        <taxon>Microthrixaceae</taxon>
        <taxon>Candidatus Neomicrothrix</taxon>
    </lineage>
</organism>
<gene>
    <name evidence="10" type="ORF">IPN02_15710</name>
</gene>
<proteinExistence type="predicted"/>
<evidence type="ECO:0000256" key="7">
    <source>
        <dbReference type="ARBA" id="ARBA00023315"/>
    </source>
</evidence>